<name>A0A1H7CC44_9ACTN</name>
<dbReference type="InterPro" id="IPR029010">
    <property type="entry name" value="ThuA-like"/>
</dbReference>
<reference evidence="3" key="1">
    <citation type="submission" date="2016-10" db="EMBL/GenBank/DDBJ databases">
        <authorList>
            <person name="Varghese N."/>
            <person name="Submissions S."/>
        </authorList>
    </citation>
    <scope>NUCLEOTIDE SEQUENCE [LARGE SCALE GENOMIC DNA]</scope>
    <source>
        <strain evidence="3">CGMCC 4.7038</strain>
    </source>
</reference>
<gene>
    <name evidence="2" type="ORF">SAMN05443287_108264</name>
</gene>
<protein>
    <recommendedName>
        <fullName evidence="1">ThuA-like domain-containing protein</fullName>
    </recommendedName>
</protein>
<evidence type="ECO:0000259" key="1">
    <source>
        <dbReference type="Pfam" id="PF06283"/>
    </source>
</evidence>
<sequence length="213" mass="23665">MKRVLVFSRTAGFRHDSIPTGVRTIRELRSEVEVTEDPGVFTRSNLARFAAVVFMNTNGRVLSDVGRTAFEAYVRGGGGFLGVHSAAATEYGWPFYGELVGAWFDKHPEVQPATVTVVDADDPATAHLPESWAFVDEWYDFRSYPDARILLRVDESTYDGGGMGADHPLAWCHERLGGRAFYTALGHTIEAYAEHAFRDHLAHALRWVTGDTT</sequence>
<dbReference type="OrthoDB" id="9816308at2"/>
<dbReference type="EMBL" id="FNYV01000008">
    <property type="protein sequence ID" value="SEJ84662.1"/>
    <property type="molecule type" value="Genomic_DNA"/>
</dbReference>
<dbReference type="Gene3D" id="3.40.50.880">
    <property type="match status" value="1"/>
</dbReference>
<dbReference type="InterPro" id="IPR029062">
    <property type="entry name" value="Class_I_gatase-like"/>
</dbReference>
<dbReference type="PANTHER" id="PTHR40469:SF2">
    <property type="entry name" value="GALACTOSE-BINDING DOMAIN-LIKE SUPERFAMILY PROTEIN"/>
    <property type="match status" value="1"/>
</dbReference>
<accession>A0A1H7CC44</accession>
<evidence type="ECO:0000313" key="2">
    <source>
        <dbReference type="EMBL" id="SEJ84662.1"/>
    </source>
</evidence>
<dbReference type="Pfam" id="PF06283">
    <property type="entry name" value="ThuA"/>
    <property type="match status" value="1"/>
</dbReference>
<dbReference type="STRING" id="1144548.SAMN05443287_108264"/>
<dbReference type="RefSeq" id="WP_092381784.1">
    <property type="nucleotide sequence ID" value="NZ_BOPI01000058.1"/>
</dbReference>
<organism evidence="2 3">
    <name type="scientific">Micromonospora phaseoli</name>
    <dbReference type="NCBI Taxonomy" id="1144548"/>
    <lineage>
        <taxon>Bacteria</taxon>
        <taxon>Bacillati</taxon>
        <taxon>Actinomycetota</taxon>
        <taxon>Actinomycetes</taxon>
        <taxon>Micromonosporales</taxon>
        <taxon>Micromonosporaceae</taxon>
        <taxon>Micromonospora</taxon>
    </lineage>
</organism>
<dbReference type="PANTHER" id="PTHR40469">
    <property type="entry name" value="SECRETED GLYCOSYL HYDROLASE"/>
    <property type="match status" value="1"/>
</dbReference>
<feature type="domain" description="ThuA-like" evidence="1">
    <location>
        <begin position="3"/>
        <end position="208"/>
    </location>
</feature>
<evidence type="ECO:0000313" key="3">
    <source>
        <dbReference type="Proteomes" id="UP000198707"/>
    </source>
</evidence>
<keyword evidence="3" id="KW-1185">Reference proteome</keyword>
<dbReference type="Proteomes" id="UP000198707">
    <property type="component" value="Unassembled WGS sequence"/>
</dbReference>
<dbReference type="AlphaFoldDB" id="A0A1H7CC44"/>
<proteinExistence type="predicted"/>
<dbReference type="SUPFAM" id="SSF52317">
    <property type="entry name" value="Class I glutamine amidotransferase-like"/>
    <property type="match status" value="1"/>
</dbReference>